<proteinExistence type="predicted"/>
<dbReference type="AlphaFoldDB" id="A0A699Y7P5"/>
<organism evidence="1 2">
    <name type="scientific">Haematococcus lacustris</name>
    <name type="common">Green alga</name>
    <name type="synonym">Haematococcus pluvialis</name>
    <dbReference type="NCBI Taxonomy" id="44745"/>
    <lineage>
        <taxon>Eukaryota</taxon>
        <taxon>Viridiplantae</taxon>
        <taxon>Chlorophyta</taxon>
        <taxon>core chlorophytes</taxon>
        <taxon>Chlorophyceae</taxon>
        <taxon>CS clade</taxon>
        <taxon>Chlamydomonadales</taxon>
        <taxon>Haematococcaceae</taxon>
        <taxon>Haematococcus</taxon>
    </lineage>
</organism>
<evidence type="ECO:0000313" key="2">
    <source>
        <dbReference type="Proteomes" id="UP000485058"/>
    </source>
</evidence>
<keyword evidence="2" id="KW-1185">Reference proteome</keyword>
<name>A0A699Y7P5_HAELA</name>
<dbReference type="EMBL" id="BLLF01000027">
    <property type="protein sequence ID" value="GFH06197.1"/>
    <property type="molecule type" value="Genomic_DNA"/>
</dbReference>
<comment type="caution">
    <text evidence="1">The sequence shown here is derived from an EMBL/GenBank/DDBJ whole genome shotgun (WGS) entry which is preliminary data.</text>
</comment>
<evidence type="ECO:0000313" key="1">
    <source>
        <dbReference type="EMBL" id="GFH06197.1"/>
    </source>
</evidence>
<reference evidence="1 2" key="1">
    <citation type="submission" date="2020-02" db="EMBL/GenBank/DDBJ databases">
        <title>Draft genome sequence of Haematococcus lacustris strain NIES-144.</title>
        <authorList>
            <person name="Morimoto D."/>
            <person name="Nakagawa S."/>
            <person name="Yoshida T."/>
            <person name="Sawayama S."/>
        </authorList>
    </citation>
    <scope>NUCLEOTIDE SEQUENCE [LARGE SCALE GENOMIC DNA]</scope>
    <source>
        <strain evidence="1 2">NIES-144</strain>
    </source>
</reference>
<feature type="non-terminal residue" evidence="1">
    <location>
        <position position="1"/>
    </location>
</feature>
<sequence>MDTAALVLTRRSHFGRHLTSPAPAPRHSTCTPLKPCACVRQVWVEGLMAVVLMSVPPLPTGQTHGNRQPLQGCKRNRPISGKPHTAAISMKQAWLQVPAPITCAGLHKLTAPAKHLAVPARLVGLWDFGPVKIQSCLRSTASD</sequence>
<gene>
    <name evidence="1" type="ORF">HaLaN_00787</name>
</gene>
<dbReference type="Proteomes" id="UP000485058">
    <property type="component" value="Unassembled WGS sequence"/>
</dbReference>
<protein>
    <submittedName>
        <fullName evidence="1">Uncharacterized protein</fullName>
    </submittedName>
</protein>
<accession>A0A699Y7P5</accession>